<evidence type="ECO:0000313" key="3">
    <source>
        <dbReference type="EMBL" id="MBD2829897.1"/>
    </source>
</evidence>
<comment type="caution">
    <text evidence="3">The sequence shown here is derived from an EMBL/GenBank/DDBJ whole genome shotgun (WGS) entry which is preliminary data.</text>
</comment>
<keyword evidence="3" id="KW-0067">ATP-binding</keyword>
<reference evidence="3" key="1">
    <citation type="journal article" date="2020" name="PLoS ONE">
        <title>Isolation and characterization of Streptomyces bacteriophages and Streptomyces strains encoding biosynthetic arsenals: Streptomyces strains and phages for antibiotic discovery.</title>
        <authorList>
            <person name="Montano E.T."/>
            <person name="Nideffer J.F."/>
            <person name="Brumage L."/>
            <person name="Erb M."/>
            <person name="Derman A.I."/>
            <person name="Davis J.P."/>
            <person name="Estrada E."/>
            <person name="Fu S."/>
            <person name="Le D."/>
            <person name="Vuppala A."/>
            <person name="Tran C."/>
            <person name="Luterstein E."/>
            <person name="Lakkaraju S."/>
            <person name="Panchagnula S."/>
            <person name="Ren C."/>
            <person name="Doan J."/>
            <person name="Tran S."/>
            <person name="Soriano J."/>
            <person name="Fujita Y."/>
            <person name="Gutala P."/>
            <person name="Fujii Q."/>
            <person name="Lee M."/>
            <person name="Bui A."/>
            <person name="Villarreal C."/>
            <person name="Shing S.R."/>
            <person name="Kim S."/>
            <person name="Freeman D."/>
            <person name="Racha V."/>
            <person name="Ho A."/>
            <person name="Kumar P."/>
            <person name="Falah K."/>
            <person name="Dawson T."/>
            <person name="Enustun E."/>
            <person name="Prichard A."/>
            <person name="Gomez A."/>
            <person name="Khanna K."/>
            <person name="Trigg S."/>
            <person name="Fernandez L."/>
            <person name="Pogliano K."/>
            <person name="Pogliano J."/>
        </authorList>
    </citation>
    <scope>NUCLEOTIDE SEQUENCE</scope>
    <source>
        <strain evidence="3">QF2</strain>
    </source>
</reference>
<keyword evidence="1" id="KW-0418">Kinase</keyword>
<accession>A0A927BN93</accession>
<dbReference type="Pfam" id="PF13581">
    <property type="entry name" value="HATPase_c_2"/>
    <property type="match status" value="1"/>
</dbReference>
<dbReference type="EMBL" id="JACWUS010000005">
    <property type="protein sequence ID" value="MBD2829897.1"/>
    <property type="molecule type" value="Genomic_DNA"/>
</dbReference>
<dbReference type="AlphaFoldDB" id="A0A927BN93"/>
<evidence type="ECO:0000259" key="2">
    <source>
        <dbReference type="Pfam" id="PF13581"/>
    </source>
</evidence>
<dbReference type="PANTHER" id="PTHR35526:SF3">
    <property type="entry name" value="ANTI-SIGMA-F FACTOR RSBW"/>
    <property type="match status" value="1"/>
</dbReference>
<keyword evidence="1" id="KW-0808">Transferase</keyword>
<keyword evidence="1" id="KW-0723">Serine/threonine-protein kinase</keyword>
<dbReference type="Gene3D" id="3.30.565.10">
    <property type="entry name" value="Histidine kinase-like ATPase, C-terminal domain"/>
    <property type="match status" value="1"/>
</dbReference>
<dbReference type="PANTHER" id="PTHR35526">
    <property type="entry name" value="ANTI-SIGMA-F FACTOR RSBW-RELATED"/>
    <property type="match status" value="1"/>
</dbReference>
<dbReference type="InterPro" id="IPR036890">
    <property type="entry name" value="HATPase_C_sf"/>
</dbReference>
<dbReference type="GO" id="GO:0005524">
    <property type="term" value="F:ATP binding"/>
    <property type="evidence" value="ECO:0007669"/>
    <property type="project" value="UniProtKB-KW"/>
</dbReference>
<name>A0A927BN93_STRGL</name>
<dbReference type="SUPFAM" id="SSF55874">
    <property type="entry name" value="ATPase domain of HSP90 chaperone/DNA topoisomerase II/histidine kinase"/>
    <property type="match status" value="1"/>
</dbReference>
<organism evidence="3">
    <name type="scientific">Streptomyces globisporus</name>
    <dbReference type="NCBI Taxonomy" id="1908"/>
    <lineage>
        <taxon>Bacteria</taxon>
        <taxon>Bacillati</taxon>
        <taxon>Actinomycetota</taxon>
        <taxon>Actinomycetes</taxon>
        <taxon>Kitasatosporales</taxon>
        <taxon>Streptomycetaceae</taxon>
        <taxon>Streptomyces</taxon>
    </lineage>
</organism>
<keyword evidence="3" id="KW-0547">Nucleotide-binding</keyword>
<sequence length="140" mass="14905">MTPGRLPEPRRAACDLPGVSDHTPSRARHFVAEHLARWGLEDHAVDMAQLITSELSTNAVRHGGDGPMTLDLFLPAPLPLLKIAVTDRGRAGGLARPALPGLDAESGRGLAMVEAVSVLLSHKCTAEPHTTTVWALLRLS</sequence>
<proteinExistence type="predicted"/>
<evidence type="ECO:0000256" key="1">
    <source>
        <dbReference type="ARBA" id="ARBA00022527"/>
    </source>
</evidence>
<dbReference type="GO" id="GO:0004674">
    <property type="term" value="F:protein serine/threonine kinase activity"/>
    <property type="evidence" value="ECO:0007669"/>
    <property type="project" value="UniProtKB-KW"/>
</dbReference>
<feature type="domain" description="Histidine kinase/HSP90-like ATPase" evidence="2">
    <location>
        <begin position="26"/>
        <end position="133"/>
    </location>
</feature>
<gene>
    <name evidence="3" type="ORF">ID875_21255</name>
</gene>
<dbReference type="CDD" id="cd16936">
    <property type="entry name" value="HATPase_RsbW-like"/>
    <property type="match status" value="1"/>
</dbReference>
<dbReference type="InterPro" id="IPR003594">
    <property type="entry name" value="HATPase_dom"/>
</dbReference>
<dbReference type="InterPro" id="IPR050267">
    <property type="entry name" value="Anti-sigma-factor_SerPK"/>
</dbReference>
<protein>
    <submittedName>
        <fullName evidence="3">ATP-binding protein</fullName>
    </submittedName>
</protein>